<evidence type="ECO:0000313" key="2">
    <source>
        <dbReference type="EMBL" id="SAM01152.1"/>
    </source>
</evidence>
<dbReference type="InterPro" id="IPR024337">
    <property type="entry name" value="tRNA_splic_suSen54"/>
</dbReference>
<evidence type="ECO:0000256" key="1">
    <source>
        <dbReference type="SAM" id="MobiDB-lite"/>
    </source>
</evidence>
<dbReference type="OrthoDB" id="408683at2759"/>
<dbReference type="OMA" id="MYMRLRH"/>
<accession>A0A168NT80</accession>
<gene>
    <name evidence="2" type="primary">ABSGL_06889.1 scaffold 8678</name>
</gene>
<proteinExistence type="predicted"/>
<evidence type="ECO:0008006" key="4">
    <source>
        <dbReference type="Google" id="ProtNLM"/>
    </source>
</evidence>
<sequence length="388" mass="43664">MNDADDIDEVADFSTLLNKSKKRGEAGGPKRGNKTFAPDDSSTQQTALEQSRGALWDLIGEVKPLAGQHSIGVLSNDSGLWTTTITQKKGTYYQFIGHSNQGNMTLYLEEAAWLMNRHALSVHSQGGLLQSGTNDSQTPVNFEDYCALMFGSMDGWITFERYQVYAYLKRLGYIVQRSSVHTHSANTERERNGLGVLSRLYQRAMIFVRAIIRSMATLSIRPLVTHYQCKGYGKTEKGNHCSYLNTDYLMTLQSSPIIGDVYSSLRTISFNPWHMRSQHFDTSSQQHQHPYTIAWDVYKPNPKWKKRDPGVPDFRVVVGNMHDSIPSPDNLNYLFSLLYGLPYKENAYHPIQNTQSLQSQPALLMGLVGDSEGVTFIRLQSDGVADIT</sequence>
<feature type="region of interest" description="Disordered" evidence="1">
    <location>
        <begin position="18"/>
        <end position="45"/>
    </location>
</feature>
<dbReference type="STRING" id="4829.A0A168NT80"/>
<dbReference type="GO" id="GO:0000214">
    <property type="term" value="C:tRNA-intron endonuclease complex"/>
    <property type="evidence" value="ECO:0007669"/>
    <property type="project" value="TreeGrafter"/>
</dbReference>
<protein>
    <recommendedName>
        <fullName evidence="4">tRNA-splicing endonuclease subunit Sen54 N-terminal domain-containing protein</fullName>
    </recommendedName>
</protein>
<name>A0A168NT80_ABSGL</name>
<dbReference type="GO" id="GO:0000379">
    <property type="term" value="P:tRNA-type intron splice site recognition and cleavage"/>
    <property type="evidence" value="ECO:0007669"/>
    <property type="project" value="TreeGrafter"/>
</dbReference>
<dbReference type="AlphaFoldDB" id="A0A168NT80"/>
<keyword evidence="3" id="KW-1185">Reference proteome</keyword>
<evidence type="ECO:0000313" key="3">
    <source>
        <dbReference type="Proteomes" id="UP000078561"/>
    </source>
</evidence>
<dbReference type="FunCoup" id="A0A168NT80">
    <property type="interactions" value="9"/>
</dbReference>
<dbReference type="EMBL" id="LT553503">
    <property type="protein sequence ID" value="SAM01152.1"/>
    <property type="molecule type" value="Genomic_DNA"/>
</dbReference>
<dbReference type="Proteomes" id="UP000078561">
    <property type="component" value="Unassembled WGS sequence"/>
</dbReference>
<organism evidence="2">
    <name type="scientific">Absidia glauca</name>
    <name type="common">Pin mould</name>
    <dbReference type="NCBI Taxonomy" id="4829"/>
    <lineage>
        <taxon>Eukaryota</taxon>
        <taxon>Fungi</taxon>
        <taxon>Fungi incertae sedis</taxon>
        <taxon>Mucoromycota</taxon>
        <taxon>Mucoromycotina</taxon>
        <taxon>Mucoromycetes</taxon>
        <taxon>Mucorales</taxon>
        <taxon>Cunninghamellaceae</taxon>
        <taxon>Absidia</taxon>
    </lineage>
</organism>
<dbReference type="PANTHER" id="PTHR21027">
    <property type="entry name" value="TRNA-SPLICING ENDONUCLEASE SUBUNIT SEN54"/>
    <property type="match status" value="1"/>
</dbReference>
<dbReference type="InParanoid" id="A0A168NT80"/>
<reference evidence="2" key="1">
    <citation type="submission" date="2016-04" db="EMBL/GenBank/DDBJ databases">
        <authorList>
            <person name="Evans L.H."/>
            <person name="Alamgir A."/>
            <person name="Owens N."/>
            <person name="Weber N.D."/>
            <person name="Virtaneva K."/>
            <person name="Barbian K."/>
            <person name="Babar A."/>
            <person name="Rosenke K."/>
        </authorList>
    </citation>
    <scope>NUCLEOTIDE SEQUENCE [LARGE SCALE GENOMIC DNA]</scope>
    <source>
        <strain evidence="2">CBS 101.48</strain>
    </source>
</reference>
<dbReference type="PANTHER" id="PTHR21027:SF1">
    <property type="entry name" value="TRNA-SPLICING ENDONUCLEASE SUBUNIT SEN54"/>
    <property type="match status" value="1"/>
</dbReference>